<evidence type="ECO:0000313" key="3">
    <source>
        <dbReference type="EMBL" id="PWA36768.1"/>
    </source>
</evidence>
<dbReference type="InterPro" id="IPR025476">
    <property type="entry name" value="Helitron_helicase-like"/>
</dbReference>
<evidence type="ECO:0000313" key="4">
    <source>
        <dbReference type="Proteomes" id="UP000245207"/>
    </source>
</evidence>
<keyword evidence="4" id="KW-1185">Reference proteome</keyword>
<feature type="domain" description="Helitron helicase-like" evidence="2">
    <location>
        <begin position="437"/>
        <end position="509"/>
    </location>
</feature>
<sequence length="514" mass="57571">MHTKQKAKPRVTSASPLKSLSRAIPTSDRPIECPGTPVGLQGMQCERIGALGKRQNDIDETSCSVPSIGEKVCNRQTGTNRKQKQKLQDVLLQIHVEVKRIHKRMATEVQQLSQVASKKQHVTSSDGVHNGVRFTHETTGHTYSVINGSPRSKNYHREFTGPMTPPTFDKGKNKMYQYNDTDLISDELICKIEDNDISLLNEQYGCSYFTPSSLSPMRGQTNKGLNIYPTIRQGEGSSSSMPSSHTMSRVLQRHTCIWASAIKNVVTATLFSGNMNAQQEVQHAIQNTTNVAIGAKNNGEGLRRDIVQGLIHFLDEHKKLVRLFRTARDRMAGFDIPNFKINLFGVVGARQYELPSGDSIAAIVFEAGTDVRTDFDVIIQKHGGSPKRINKLHPEYMSLHFPLIFIYGEPGYHLGLTLANTGDTTTDAPKKMSMKMFYAYLLHDRRSQYSLITRSGRLFQEYVVTAYCSVEQSCLDYIREKQNDIRNDYMAGLYDALSHGDHQGSDAVQSLNVH</sequence>
<dbReference type="STRING" id="35608.A0A2U1KJ73"/>
<name>A0A2U1KJ73_ARTAN</name>
<reference evidence="3 4" key="1">
    <citation type="journal article" date="2018" name="Mol. Plant">
        <title>The genome of Artemisia annua provides insight into the evolution of Asteraceae family and artemisinin biosynthesis.</title>
        <authorList>
            <person name="Shen Q."/>
            <person name="Zhang L."/>
            <person name="Liao Z."/>
            <person name="Wang S."/>
            <person name="Yan T."/>
            <person name="Shi P."/>
            <person name="Liu M."/>
            <person name="Fu X."/>
            <person name="Pan Q."/>
            <person name="Wang Y."/>
            <person name="Lv Z."/>
            <person name="Lu X."/>
            <person name="Zhang F."/>
            <person name="Jiang W."/>
            <person name="Ma Y."/>
            <person name="Chen M."/>
            <person name="Hao X."/>
            <person name="Li L."/>
            <person name="Tang Y."/>
            <person name="Lv G."/>
            <person name="Zhou Y."/>
            <person name="Sun X."/>
            <person name="Brodelius P.E."/>
            <person name="Rose J.K.C."/>
            <person name="Tang K."/>
        </authorList>
    </citation>
    <scope>NUCLEOTIDE SEQUENCE [LARGE SCALE GENOMIC DNA]</scope>
    <source>
        <strain evidence="4">cv. Huhao1</strain>
        <tissue evidence="3">Leaf</tissue>
    </source>
</reference>
<evidence type="ECO:0000256" key="1">
    <source>
        <dbReference type="SAM" id="MobiDB-lite"/>
    </source>
</evidence>
<accession>A0A2U1KJ73</accession>
<dbReference type="EMBL" id="PKPP01017696">
    <property type="protein sequence ID" value="PWA36768.1"/>
    <property type="molecule type" value="Genomic_DNA"/>
</dbReference>
<dbReference type="Proteomes" id="UP000245207">
    <property type="component" value="Unassembled WGS sequence"/>
</dbReference>
<dbReference type="PANTHER" id="PTHR45786:SF74">
    <property type="entry name" value="ATP-DEPENDENT DNA HELICASE"/>
    <property type="match status" value="1"/>
</dbReference>
<evidence type="ECO:0000259" key="2">
    <source>
        <dbReference type="Pfam" id="PF14214"/>
    </source>
</evidence>
<comment type="caution">
    <text evidence="3">The sequence shown here is derived from an EMBL/GenBank/DDBJ whole genome shotgun (WGS) entry which is preliminary data.</text>
</comment>
<dbReference type="Pfam" id="PF14214">
    <property type="entry name" value="Helitron_like_N"/>
    <property type="match status" value="1"/>
</dbReference>
<dbReference type="PANTHER" id="PTHR45786">
    <property type="entry name" value="DNA BINDING PROTEIN-LIKE"/>
    <property type="match status" value="1"/>
</dbReference>
<feature type="region of interest" description="Disordered" evidence="1">
    <location>
        <begin position="1"/>
        <end position="31"/>
    </location>
</feature>
<dbReference type="AlphaFoldDB" id="A0A2U1KJ73"/>
<organism evidence="3 4">
    <name type="scientific">Artemisia annua</name>
    <name type="common">Sweet wormwood</name>
    <dbReference type="NCBI Taxonomy" id="35608"/>
    <lineage>
        <taxon>Eukaryota</taxon>
        <taxon>Viridiplantae</taxon>
        <taxon>Streptophyta</taxon>
        <taxon>Embryophyta</taxon>
        <taxon>Tracheophyta</taxon>
        <taxon>Spermatophyta</taxon>
        <taxon>Magnoliopsida</taxon>
        <taxon>eudicotyledons</taxon>
        <taxon>Gunneridae</taxon>
        <taxon>Pentapetalae</taxon>
        <taxon>asterids</taxon>
        <taxon>campanulids</taxon>
        <taxon>Asterales</taxon>
        <taxon>Asteraceae</taxon>
        <taxon>Asteroideae</taxon>
        <taxon>Anthemideae</taxon>
        <taxon>Artemisiinae</taxon>
        <taxon>Artemisia</taxon>
    </lineage>
</organism>
<proteinExistence type="predicted"/>
<protein>
    <recommendedName>
        <fullName evidence="2">Helitron helicase-like domain-containing protein</fullName>
    </recommendedName>
</protein>
<feature type="region of interest" description="Disordered" evidence="1">
    <location>
        <begin position="146"/>
        <end position="172"/>
    </location>
</feature>
<gene>
    <name evidence="3" type="ORF">CTI12_AA596710</name>
</gene>
<dbReference type="OrthoDB" id="1928976at2759"/>